<feature type="domain" description="FAD-binding PCMH-type" evidence="5">
    <location>
        <begin position="288"/>
        <end position="466"/>
    </location>
</feature>
<dbReference type="PANTHER" id="PTHR42973:SF22">
    <property type="entry name" value="FAD-BINDING PCMH-TYPE DOMAIN-CONTAINING PROTEIN-RELATED"/>
    <property type="match status" value="1"/>
</dbReference>
<dbReference type="Gene3D" id="3.30.465.10">
    <property type="match status" value="1"/>
</dbReference>
<protein>
    <recommendedName>
        <fullName evidence="5">FAD-binding PCMH-type domain-containing protein</fullName>
    </recommendedName>
</protein>
<dbReference type="InterPro" id="IPR006094">
    <property type="entry name" value="Oxid_FAD_bind_N"/>
</dbReference>
<accession>T0K9H7</accession>
<dbReference type="Pfam" id="PF01565">
    <property type="entry name" value="FAD_binding_4"/>
    <property type="match status" value="1"/>
</dbReference>
<keyword evidence="2" id="KW-0285">Flavoprotein</keyword>
<dbReference type="InterPro" id="IPR036318">
    <property type="entry name" value="FAD-bd_PCMH-like_sf"/>
</dbReference>
<evidence type="ECO:0000259" key="5">
    <source>
        <dbReference type="PROSITE" id="PS51387"/>
    </source>
</evidence>
<organism evidence="6 7">
    <name type="scientific">Colletotrichum gloeosporioides (strain Cg-14)</name>
    <name type="common">Anthracnose fungus</name>
    <name type="synonym">Glomerella cingulata</name>
    <dbReference type="NCBI Taxonomy" id="1237896"/>
    <lineage>
        <taxon>Eukaryota</taxon>
        <taxon>Fungi</taxon>
        <taxon>Dikarya</taxon>
        <taxon>Ascomycota</taxon>
        <taxon>Pezizomycotina</taxon>
        <taxon>Sordariomycetes</taxon>
        <taxon>Hypocreomycetidae</taxon>
        <taxon>Glomerellales</taxon>
        <taxon>Glomerellaceae</taxon>
        <taxon>Colletotrichum</taxon>
        <taxon>Colletotrichum gloeosporioides species complex</taxon>
    </lineage>
</organism>
<evidence type="ECO:0000313" key="7">
    <source>
        <dbReference type="Proteomes" id="UP000015530"/>
    </source>
</evidence>
<dbReference type="Gene3D" id="3.40.50.1820">
    <property type="entry name" value="alpha/beta hydrolase"/>
    <property type="match status" value="1"/>
</dbReference>
<dbReference type="STRING" id="1237896.T0K9H7"/>
<evidence type="ECO:0000256" key="2">
    <source>
        <dbReference type="ARBA" id="ARBA00022630"/>
    </source>
</evidence>
<keyword evidence="3" id="KW-0274">FAD</keyword>
<dbReference type="Proteomes" id="UP000015530">
    <property type="component" value="Unassembled WGS sequence"/>
</dbReference>
<sequence length="723" mass="78673">MAPGIFIVPGLYETVATFGPLVDELKKAGYPSIHVGTIISGGTSSKREPHGLTIADDIQGIRTELEPFVDRCGSDGVILVLHSAGGFIGAGAMKGLTQSAYEDEAKRGGIRQIVGFTAAFLPVGFEHRPLPFMKIDEEKGTQCPVDDMAFFNDMSAEAAKPWVDEFVHHPAHGWGTKIEYAGWHDVPVDYIICERDQIIPMPMQETVAAGAEAKIYRLDAGHMAQLSRTKELANLIVEAIRRMTFTHASQTANVYCQLLESKIPNHVAYPETPTYNESVSSYYSGQERDIRPGCIFQPENAQEVSQFIKLITRKDATCSLAPPQFAIRSGGHMIWPGSANIDQGITVDLRKLNSLILNEDKTVASLGVGGIWSDIYPRLVPHNLTVMGGRVTGIGVGGLATGGGIHYLARRHGWVCDNINTYQVVLATGAIVEATASSHEDLWLALKGGSNNFGIVTRIDVPTFPMGDMWGGTMAFEYTKEVLNAHAQAFSDFMSTENFDDAADMGMSLLFDQGNYAVGDALYYVTPVENPPVYQPFTAIQPQIASSLRIDNASSMTSEANGLLPPNATRAIDIVYSFKNGDSSVYSKMFRTWEEGTKLLAHIEGLQLVLLIQPHPVTNGTNSLGLTPGAKDEVMSVLTAAYTNREDDEMVQVGMQSIIDAHKDMLQQCGLLIPFQYLNYADITQDPIGSYGPEIKAGLQAVSKKYDPEGLFQKGVPGGFKVF</sequence>
<comment type="similarity">
    <text evidence="1">Belongs to the oxygen-dependent FAD-linked oxidoreductase family.</text>
</comment>
<evidence type="ECO:0000313" key="6">
    <source>
        <dbReference type="EMBL" id="EQB52197.1"/>
    </source>
</evidence>
<dbReference type="InterPro" id="IPR000073">
    <property type="entry name" value="AB_hydrolase_1"/>
</dbReference>
<dbReference type="InterPro" id="IPR050416">
    <property type="entry name" value="FAD-linked_Oxidoreductase"/>
</dbReference>
<dbReference type="AlphaFoldDB" id="T0K9H7"/>
<evidence type="ECO:0000256" key="4">
    <source>
        <dbReference type="ARBA" id="ARBA00023002"/>
    </source>
</evidence>
<evidence type="ECO:0000256" key="1">
    <source>
        <dbReference type="ARBA" id="ARBA00005466"/>
    </source>
</evidence>
<dbReference type="InterPro" id="IPR029058">
    <property type="entry name" value="AB_hydrolase_fold"/>
</dbReference>
<dbReference type="SUPFAM" id="SSF53474">
    <property type="entry name" value="alpha/beta-Hydrolases"/>
    <property type="match status" value="1"/>
</dbReference>
<gene>
    <name evidence="6" type="ORF">CGLO_08198</name>
</gene>
<dbReference type="EMBL" id="AMYD01001639">
    <property type="protein sequence ID" value="EQB52197.1"/>
    <property type="molecule type" value="Genomic_DNA"/>
</dbReference>
<dbReference type="InterPro" id="IPR016166">
    <property type="entry name" value="FAD-bd_PCMH"/>
</dbReference>
<dbReference type="eggNOG" id="KOG1231">
    <property type="taxonomic scope" value="Eukaryota"/>
</dbReference>
<dbReference type="PANTHER" id="PTHR42973">
    <property type="entry name" value="BINDING OXIDOREDUCTASE, PUTATIVE (AFU_ORTHOLOGUE AFUA_1G17690)-RELATED"/>
    <property type="match status" value="1"/>
</dbReference>
<dbReference type="InterPro" id="IPR016169">
    <property type="entry name" value="FAD-bd_PCMH_sub2"/>
</dbReference>
<proteinExistence type="inferred from homology"/>
<reference evidence="7" key="1">
    <citation type="journal article" date="2013" name="Mol. Plant Microbe Interact.">
        <title>Global aspects of pacC regulation of pathogenicity genes in Colletotrichum gloeosporioides as revealed by transcriptome analysis.</title>
        <authorList>
            <person name="Alkan N."/>
            <person name="Meng X."/>
            <person name="Friedlander G."/>
            <person name="Reuveni E."/>
            <person name="Sukno S."/>
            <person name="Sherman A."/>
            <person name="Thon M."/>
            <person name="Fluhr R."/>
            <person name="Prusky D."/>
        </authorList>
    </citation>
    <scope>NUCLEOTIDE SEQUENCE [LARGE SCALE GENOMIC DNA]</scope>
    <source>
        <strain evidence="7">Cg-14</strain>
    </source>
</reference>
<dbReference type="Pfam" id="PF12697">
    <property type="entry name" value="Abhydrolase_6"/>
    <property type="match status" value="1"/>
</dbReference>
<comment type="caution">
    <text evidence="6">The sequence shown here is derived from an EMBL/GenBank/DDBJ whole genome shotgun (WGS) entry which is preliminary data.</text>
</comment>
<dbReference type="PROSITE" id="PS51387">
    <property type="entry name" value="FAD_PCMH"/>
    <property type="match status" value="1"/>
</dbReference>
<dbReference type="OrthoDB" id="2151789at2759"/>
<name>T0K9H7_COLGC</name>
<evidence type="ECO:0000256" key="3">
    <source>
        <dbReference type="ARBA" id="ARBA00022827"/>
    </source>
</evidence>
<dbReference type="GO" id="GO:0071949">
    <property type="term" value="F:FAD binding"/>
    <property type="evidence" value="ECO:0007669"/>
    <property type="project" value="InterPro"/>
</dbReference>
<dbReference type="HOGENOM" id="CLU_382628_0_0_1"/>
<dbReference type="GO" id="GO:0016491">
    <property type="term" value="F:oxidoreductase activity"/>
    <property type="evidence" value="ECO:0007669"/>
    <property type="project" value="UniProtKB-KW"/>
</dbReference>
<keyword evidence="4" id="KW-0560">Oxidoreductase</keyword>
<dbReference type="SUPFAM" id="SSF56176">
    <property type="entry name" value="FAD-binding/transporter-associated domain-like"/>
    <property type="match status" value="1"/>
</dbReference>